<protein>
    <submittedName>
        <fullName evidence="2">Uncharacterized protein</fullName>
    </submittedName>
</protein>
<evidence type="ECO:0000313" key="3">
    <source>
        <dbReference type="Proteomes" id="UP000494106"/>
    </source>
</evidence>
<accession>A0A8S1BFD7</accession>
<gene>
    <name evidence="2" type="ORF">APLA_LOCUS15554</name>
    <name evidence="1" type="ORF">APLA_LOCUS92</name>
</gene>
<dbReference type="AlphaFoldDB" id="A0A8S1BFD7"/>
<dbReference type="Proteomes" id="UP000494256">
    <property type="component" value="Unassembled WGS sequence"/>
</dbReference>
<evidence type="ECO:0000313" key="4">
    <source>
        <dbReference type="Proteomes" id="UP000494256"/>
    </source>
</evidence>
<evidence type="ECO:0000313" key="2">
    <source>
        <dbReference type="EMBL" id="CAB3256803.1"/>
    </source>
</evidence>
<dbReference type="OrthoDB" id="10476265at2759"/>
<sequence length="96" mass="11044">MCDSGRIARKRKFLGLRLKAKVFQEAKRLLDPLPPPQPMTPNVEDVQVQLKYLRKPSKNKKAIGNKPTKMTDKKITLPNSVLDMPVLGFFNYDNNY</sequence>
<dbReference type="EMBL" id="CADEBC010000587">
    <property type="protein sequence ID" value="CAB3256803.1"/>
    <property type="molecule type" value="Genomic_DNA"/>
</dbReference>
<organism evidence="2 3">
    <name type="scientific">Arctia plantaginis</name>
    <name type="common">Wood tiger moth</name>
    <name type="synonym">Phalaena plantaginis</name>
    <dbReference type="NCBI Taxonomy" id="874455"/>
    <lineage>
        <taxon>Eukaryota</taxon>
        <taxon>Metazoa</taxon>
        <taxon>Ecdysozoa</taxon>
        <taxon>Arthropoda</taxon>
        <taxon>Hexapoda</taxon>
        <taxon>Insecta</taxon>
        <taxon>Pterygota</taxon>
        <taxon>Neoptera</taxon>
        <taxon>Endopterygota</taxon>
        <taxon>Lepidoptera</taxon>
        <taxon>Glossata</taxon>
        <taxon>Ditrysia</taxon>
        <taxon>Noctuoidea</taxon>
        <taxon>Erebidae</taxon>
        <taxon>Arctiinae</taxon>
        <taxon>Arctia</taxon>
    </lineage>
</organism>
<name>A0A8S1BFD7_ARCPL</name>
<dbReference type="EMBL" id="CADEBD010000024">
    <property type="protein sequence ID" value="CAB3219940.1"/>
    <property type="molecule type" value="Genomic_DNA"/>
</dbReference>
<reference evidence="3 4" key="1">
    <citation type="submission" date="2020-04" db="EMBL/GenBank/DDBJ databases">
        <authorList>
            <person name="Wallbank WR R."/>
            <person name="Pardo Diaz C."/>
            <person name="Kozak K."/>
            <person name="Martin S."/>
            <person name="Jiggins C."/>
            <person name="Moest M."/>
            <person name="Warren A I."/>
            <person name="Byers J.R.P. K."/>
            <person name="Montejo-Kovacevich G."/>
            <person name="Yen C E."/>
        </authorList>
    </citation>
    <scope>NUCLEOTIDE SEQUENCE [LARGE SCALE GENOMIC DNA]</scope>
</reference>
<proteinExistence type="predicted"/>
<keyword evidence="3" id="KW-1185">Reference proteome</keyword>
<comment type="caution">
    <text evidence="2">The sequence shown here is derived from an EMBL/GenBank/DDBJ whole genome shotgun (WGS) entry which is preliminary data.</text>
</comment>
<dbReference type="Proteomes" id="UP000494106">
    <property type="component" value="Unassembled WGS sequence"/>
</dbReference>
<evidence type="ECO:0000313" key="1">
    <source>
        <dbReference type="EMBL" id="CAB3219940.1"/>
    </source>
</evidence>